<dbReference type="PANTHER" id="PTHR30273:SF2">
    <property type="entry name" value="PROTEIN FECR"/>
    <property type="match status" value="1"/>
</dbReference>
<dbReference type="KEGG" id="rul:UC8_51600"/>
<reference evidence="3 4" key="1">
    <citation type="submission" date="2019-08" db="EMBL/GenBank/DDBJ databases">
        <title>Deep-cultivation of Planctomycetes and their phenomic and genomic characterization uncovers novel biology.</title>
        <authorList>
            <person name="Wiegand S."/>
            <person name="Jogler M."/>
            <person name="Boedeker C."/>
            <person name="Pinto D."/>
            <person name="Vollmers J."/>
            <person name="Rivas-Marin E."/>
            <person name="Kohn T."/>
            <person name="Peeters S.H."/>
            <person name="Heuer A."/>
            <person name="Rast P."/>
            <person name="Oberbeckmann S."/>
            <person name="Bunk B."/>
            <person name="Jeske O."/>
            <person name="Meyerdierks A."/>
            <person name="Storesund J.E."/>
            <person name="Kallscheuer N."/>
            <person name="Luecker S."/>
            <person name="Lage O.M."/>
            <person name="Pohl T."/>
            <person name="Merkel B.J."/>
            <person name="Hornburger P."/>
            <person name="Mueller R.-W."/>
            <person name="Bruemmer F."/>
            <person name="Labrenz M."/>
            <person name="Spormann A.M."/>
            <person name="Op den Camp H."/>
            <person name="Overmann J."/>
            <person name="Amann R."/>
            <person name="Jetten M.S.M."/>
            <person name="Mascher T."/>
            <person name="Medema M.H."/>
            <person name="Devos D.P."/>
            <person name="Kaster A.-K."/>
            <person name="Ovreas L."/>
            <person name="Rohde M."/>
            <person name="Galperin M.Y."/>
            <person name="Jogler C."/>
        </authorList>
    </citation>
    <scope>NUCLEOTIDE SEQUENCE [LARGE SCALE GENOMIC DNA]</scope>
    <source>
        <strain evidence="3 4">UC8</strain>
    </source>
</reference>
<evidence type="ECO:0000256" key="1">
    <source>
        <dbReference type="SAM" id="Phobius"/>
    </source>
</evidence>
<dbReference type="InterPro" id="IPR012373">
    <property type="entry name" value="Ferrdict_sens_TM"/>
</dbReference>
<dbReference type="OrthoDB" id="226716at2"/>
<feature type="transmembrane region" description="Helical" evidence="1">
    <location>
        <begin position="108"/>
        <end position="127"/>
    </location>
</feature>
<accession>A0A5B9R106</accession>
<keyword evidence="1" id="KW-1133">Transmembrane helix</keyword>
<keyword evidence="4" id="KW-1185">Reference proteome</keyword>
<dbReference type="EMBL" id="CP042914">
    <property type="protein sequence ID" value="QEG43116.1"/>
    <property type="molecule type" value="Genomic_DNA"/>
</dbReference>
<proteinExistence type="predicted"/>
<gene>
    <name evidence="3" type="ORF">UC8_51600</name>
</gene>
<feature type="domain" description="FecR protein" evidence="2">
    <location>
        <begin position="190"/>
        <end position="271"/>
    </location>
</feature>
<dbReference type="AlphaFoldDB" id="A0A5B9R106"/>
<dbReference type="Gene3D" id="2.60.120.1440">
    <property type="match status" value="1"/>
</dbReference>
<dbReference type="PANTHER" id="PTHR30273">
    <property type="entry name" value="PERIPLASMIC SIGNAL SENSOR AND SIGMA FACTOR ACTIVATOR FECR-RELATED"/>
    <property type="match status" value="1"/>
</dbReference>
<evidence type="ECO:0000313" key="3">
    <source>
        <dbReference type="EMBL" id="QEG43116.1"/>
    </source>
</evidence>
<keyword evidence="1" id="KW-0472">Membrane</keyword>
<dbReference type="GO" id="GO:0016989">
    <property type="term" value="F:sigma factor antagonist activity"/>
    <property type="evidence" value="ECO:0007669"/>
    <property type="project" value="TreeGrafter"/>
</dbReference>
<sequence precursor="true">MTNAQPDAKIRRQLETLLSKHIDEKLTGDEIEELEFLLRDDPRNREFYLQYMDLQAALPTAVSTPSSGPTAAAAEHADWIGPLVEFSQLRRQTGPAVDRSSGRSRTPWIISFASLAATCLLAVAFYATRASQVAVEPAPRSQPQPAAMESESRSGEVVLMQAAGAELFGEFLPPVGEHLESNHEYALTAGMMGLRFPDGAEVILEAPSVVEIATRDRLIVSAGRCSVYAPPGAEGFEVITPQTEIIDRGTRFSVAVSDDGATDVQVVEGLAEVRPTHAETTAPVRLTARQARRFNGDGGLAPQALAFDAENYRQSLPDRIVSYQAKPAGEDSIAELQSVTVQRGGRLMNIPVSQMIGVQVTHFRGPQNKFASVQVGYDADRLAGLESDSLLYTGVLNPGGSAQPLVDDPVLADSSSTAEPTPGLAIRFRQAVVNHPGPDVVFFELQSVVNPLEGDAFHVSPLKFREGLRSHSIRRYDITMTSREAQRLPEFQPYFFRQSPQTLEDLLVGAVDQRRPSLPFHALAVGIDLSDLGYQDGAAVDGLFFQDALDDRHVVDPVFIAGLPWDQIDGEQMEAAQR</sequence>
<dbReference type="Proteomes" id="UP000325286">
    <property type="component" value="Chromosome"/>
</dbReference>
<evidence type="ECO:0000313" key="4">
    <source>
        <dbReference type="Proteomes" id="UP000325286"/>
    </source>
</evidence>
<dbReference type="Pfam" id="PF04773">
    <property type="entry name" value="FecR"/>
    <property type="match status" value="1"/>
</dbReference>
<keyword evidence="1" id="KW-0812">Transmembrane</keyword>
<evidence type="ECO:0000259" key="2">
    <source>
        <dbReference type="Pfam" id="PF04773"/>
    </source>
</evidence>
<protein>
    <submittedName>
        <fullName evidence="3">FecR protein</fullName>
    </submittedName>
</protein>
<name>A0A5B9R106_9BACT</name>
<organism evidence="3 4">
    <name type="scientific">Roseimaritima ulvae</name>
    <dbReference type="NCBI Taxonomy" id="980254"/>
    <lineage>
        <taxon>Bacteria</taxon>
        <taxon>Pseudomonadati</taxon>
        <taxon>Planctomycetota</taxon>
        <taxon>Planctomycetia</taxon>
        <taxon>Pirellulales</taxon>
        <taxon>Pirellulaceae</taxon>
        <taxon>Roseimaritima</taxon>
    </lineage>
</organism>
<dbReference type="InterPro" id="IPR006860">
    <property type="entry name" value="FecR"/>
</dbReference>
<dbReference type="RefSeq" id="WP_068137498.1">
    <property type="nucleotide sequence ID" value="NZ_CP042914.1"/>
</dbReference>